<evidence type="ECO:0000313" key="2">
    <source>
        <dbReference type="EMBL" id="KRO08403.1"/>
    </source>
</evidence>
<comment type="caution">
    <text evidence="2">The sequence shown here is derived from an EMBL/GenBank/DDBJ whole genome shotgun (WGS) entry which is preliminary data.</text>
</comment>
<feature type="chain" id="PRO_5006420499" description="Extracellular protein" evidence="1">
    <location>
        <begin position="30"/>
        <end position="159"/>
    </location>
</feature>
<dbReference type="AlphaFoldDB" id="A0A0R2MAZ6"/>
<dbReference type="OrthoDB" id="2323055at2"/>
<reference evidence="2 3" key="1">
    <citation type="journal article" date="2015" name="Genome Announc.">
        <title>Expanding the biotechnology potential of lactobacilli through comparative genomics of 213 strains and associated genera.</title>
        <authorList>
            <person name="Sun Z."/>
            <person name="Harris H.M."/>
            <person name="McCann A."/>
            <person name="Guo C."/>
            <person name="Argimon S."/>
            <person name="Zhang W."/>
            <person name="Yang X."/>
            <person name="Jeffery I.B."/>
            <person name="Cooney J.C."/>
            <person name="Kagawa T.F."/>
            <person name="Liu W."/>
            <person name="Song Y."/>
            <person name="Salvetti E."/>
            <person name="Wrobel A."/>
            <person name="Rasinkangas P."/>
            <person name="Parkhill J."/>
            <person name="Rea M.C."/>
            <person name="O'Sullivan O."/>
            <person name="Ritari J."/>
            <person name="Douillard F.P."/>
            <person name="Paul Ross R."/>
            <person name="Yang R."/>
            <person name="Briner A.E."/>
            <person name="Felis G.E."/>
            <person name="de Vos W.M."/>
            <person name="Barrangou R."/>
            <person name="Klaenhammer T.R."/>
            <person name="Caufield P.W."/>
            <person name="Cui Y."/>
            <person name="Zhang H."/>
            <person name="O'Toole P.W."/>
        </authorList>
    </citation>
    <scope>NUCLEOTIDE SEQUENCE [LARGE SCALE GENOMIC DNA]</scope>
    <source>
        <strain evidence="2 3">LMG 26013</strain>
    </source>
</reference>
<dbReference type="EMBL" id="JQCL01000080">
    <property type="protein sequence ID" value="KRO08403.1"/>
    <property type="molecule type" value="Genomic_DNA"/>
</dbReference>
<dbReference type="Proteomes" id="UP000051783">
    <property type="component" value="Unassembled WGS sequence"/>
</dbReference>
<dbReference type="STRING" id="942150.IV64_GL000488"/>
<sequence>MNKQTGFKVLVLAAVLTTGVATVPTNASAAKWHKGTPKVIRGTYQGKRTSAAEGFGYVYKVTSKSFIQQYSNMSQEKTTKLKYKKLKGHTYRLVGHTQKRGMVLGGKFDSVVYQKGHKLSLDTYKSYKKHGYKYLKRQLKKNPAKLTKKIKSNGRIVKD</sequence>
<feature type="signal peptide" evidence="1">
    <location>
        <begin position="1"/>
        <end position="29"/>
    </location>
</feature>
<dbReference type="RefSeq" id="WP_057706999.1">
    <property type="nucleotide sequence ID" value="NZ_JQCL01000080.1"/>
</dbReference>
<keyword evidence="1" id="KW-0732">Signal</keyword>
<organism evidence="2 3">
    <name type="scientific">Lactiplantibacillus xiangfangensis</name>
    <dbReference type="NCBI Taxonomy" id="942150"/>
    <lineage>
        <taxon>Bacteria</taxon>
        <taxon>Bacillati</taxon>
        <taxon>Bacillota</taxon>
        <taxon>Bacilli</taxon>
        <taxon>Lactobacillales</taxon>
        <taxon>Lactobacillaceae</taxon>
        <taxon>Lactiplantibacillus</taxon>
    </lineage>
</organism>
<proteinExistence type="predicted"/>
<dbReference type="PATRIC" id="fig|942150.3.peg.501"/>
<name>A0A0R2MAZ6_9LACO</name>
<protein>
    <recommendedName>
        <fullName evidence="4">Extracellular protein</fullName>
    </recommendedName>
</protein>
<evidence type="ECO:0000256" key="1">
    <source>
        <dbReference type="SAM" id="SignalP"/>
    </source>
</evidence>
<keyword evidence="3" id="KW-1185">Reference proteome</keyword>
<gene>
    <name evidence="2" type="ORF">IV64_GL000488</name>
</gene>
<evidence type="ECO:0008006" key="4">
    <source>
        <dbReference type="Google" id="ProtNLM"/>
    </source>
</evidence>
<accession>A0A0R2MAZ6</accession>
<evidence type="ECO:0000313" key="3">
    <source>
        <dbReference type="Proteomes" id="UP000051783"/>
    </source>
</evidence>